<evidence type="ECO:0000256" key="1">
    <source>
        <dbReference type="ARBA" id="ARBA00022722"/>
    </source>
</evidence>
<keyword evidence="3 10" id="KW-0227">DNA damage</keyword>
<evidence type="ECO:0000256" key="11">
    <source>
        <dbReference type="SAM" id="MobiDB-lite"/>
    </source>
</evidence>
<dbReference type="Gene3D" id="1.10.486.10">
    <property type="entry name" value="PCRA, domain 4"/>
    <property type="match status" value="1"/>
</dbReference>
<evidence type="ECO:0000256" key="7">
    <source>
        <dbReference type="ARBA" id="ARBA00022840"/>
    </source>
</evidence>
<dbReference type="Pfam" id="PF17946">
    <property type="entry name" value="RecC_C"/>
    <property type="match status" value="1"/>
</dbReference>
<keyword evidence="1 10" id="KW-0540">Nuclease</keyword>
<dbReference type="SUPFAM" id="SSF52980">
    <property type="entry name" value="Restriction endonuclease-like"/>
    <property type="match status" value="1"/>
</dbReference>
<dbReference type="NCBIfam" id="TIGR01450">
    <property type="entry name" value="recC"/>
    <property type="match status" value="1"/>
</dbReference>
<name>A0A5C1Q5T7_9BURK</name>
<dbReference type="GO" id="GO:0003678">
    <property type="term" value="F:DNA helicase activity"/>
    <property type="evidence" value="ECO:0007669"/>
    <property type="project" value="UniProtKB-UniRule"/>
</dbReference>
<evidence type="ECO:0000313" key="16">
    <source>
        <dbReference type="Proteomes" id="UP001549111"/>
    </source>
</evidence>
<keyword evidence="6 10" id="KW-0269">Exonuclease</keyword>
<dbReference type="AlphaFoldDB" id="A0A5C1Q5T7"/>
<reference evidence="14 15" key="1">
    <citation type="submission" date="2019-02" db="EMBL/GenBank/DDBJ databases">
        <title>Complete Genome Sequence and Methylome Analysis of Sphaerotilus natans subsp. sulfidivorans D-507.</title>
        <authorList>
            <person name="Fomenkov A."/>
            <person name="Gridneva E."/>
            <person name="Smolyakov D."/>
            <person name="Dubinina G."/>
            <person name="Vincze T."/>
            <person name="Grabovich M."/>
            <person name="Roberts R.J."/>
        </authorList>
    </citation>
    <scope>NUCLEOTIDE SEQUENCE [LARGE SCALE GENOMIC DNA]</scope>
    <source>
        <strain evidence="14 15">D-507</strain>
    </source>
</reference>
<dbReference type="Gene3D" id="3.40.50.10930">
    <property type="match status" value="1"/>
</dbReference>
<evidence type="ECO:0000313" key="15">
    <source>
        <dbReference type="Proteomes" id="UP000323522"/>
    </source>
</evidence>
<dbReference type="GO" id="GO:0005524">
    <property type="term" value="F:ATP binding"/>
    <property type="evidence" value="ECO:0007669"/>
    <property type="project" value="UniProtKB-UniRule"/>
</dbReference>
<reference evidence="13 16" key="2">
    <citation type="submission" date="2024-06" db="EMBL/GenBank/DDBJ databases">
        <title>Genomic Encyclopedia of Type Strains, Phase IV (KMG-IV): sequencing the most valuable type-strain genomes for metagenomic binning, comparative biology and taxonomic classification.</title>
        <authorList>
            <person name="Goeker M."/>
        </authorList>
    </citation>
    <scope>NUCLEOTIDE SEQUENCE [LARGE SCALE GENOMIC DNA]</scope>
    <source>
        <strain evidence="13 16">D-501</strain>
    </source>
</reference>
<keyword evidence="2 10" id="KW-0547">Nucleotide-binding</keyword>
<dbReference type="SUPFAM" id="SSF52540">
    <property type="entry name" value="P-loop containing nucleoside triphosphate hydrolases"/>
    <property type="match status" value="2"/>
</dbReference>
<evidence type="ECO:0000256" key="4">
    <source>
        <dbReference type="ARBA" id="ARBA00022801"/>
    </source>
</evidence>
<dbReference type="InterPro" id="IPR006697">
    <property type="entry name" value="RecC"/>
</dbReference>
<evidence type="ECO:0000256" key="9">
    <source>
        <dbReference type="ARBA" id="ARBA00023204"/>
    </source>
</evidence>
<dbReference type="Pfam" id="PF04257">
    <property type="entry name" value="Exonuc_V_gamma"/>
    <property type="match status" value="1"/>
</dbReference>
<evidence type="ECO:0000256" key="5">
    <source>
        <dbReference type="ARBA" id="ARBA00022806"/>
    </source>
</evidence>
<keyword evidence="16" id="KW-1185">Reference proteome</keyword>
<comment type="miscellaneous">
    <text evidence="10">In the RecBCD complex, RecB has a slow 3'-5' helicase, an exonuclease activity and loads RecA onto ssDNA, RecD has a fast 5'-3' helicase activity, while RecC stimulates the ATPase and processivity of the RecB helicase and contributes to recognition of the Chi site.</text>
</comment>
<dbReference type="InterPro" id="IPR041500">
    <property type="entry name" value="RecC_C"/>
</dbReference>
<evidence type="ECO:0000259" key="12">
    <source>
        <dbReference type="Pfam" id="PF17946"/>
    </source>
</evidence>
<dbReference type="GO" id="GO:0003677">
    <property type="term" value="F:DNA binding"/>
    <property type="evidence" value="ECO:0007669"/>
    <property type="project" value="UniProtKB-UniRule"/>
</dbReference>
<dbReference type="OrthoDB" id="9762834at2"/>
<protein>
    <recommendedName>
        <fullName evidence="10">RecBCD enzyme subunit RecC</fullName>
    </recommendedName>
    <alternativeName>
        <fullName evidence="10">Exonuclease V subunit RecC</fullName>
        <shortName evidence="10">ExoV subunit RecC</shortName>
    </alternativeName>
    <alternativeName>
        <fullName evidence="10">Helicase/nuclease RecBCD subunit RecC</fullName>
    </alternativeName>
</protein>
<comment type="function">
    <text evidence="10">A helicase/nuclease that prepares dsDNA breaks (DSB) for recombinational DNA repair. Binds to DSBs and unwinds DNA via a highly rapid and processive ATP-dependent bidirectional helicase activity. Unwinds dsDNA until it encounters a Chi (crossover hotspot instigator) sequence from the 3' direction. Cuts ssDNA a few nucleotides 3' to the Chi site. The properties and activities of the enzyme are changed at Chi. The Chi-altered holoenzyme produces a long 3'-ssDNA overhang and facilitates RecA-binding to the ssDNA for homologous DNA recombination and repair. Holoenzyme degrades any linearized DNA that is unable to undergo homologous recombination. In the holoenzyme this subunit recognizes the wild-type Chi sequence, and when added to isolated RecB increases its ATP-dependent helicase processivity.</text>
</comment>
<evidence type="ECO:0000256" key="2">
    <source>
        <dbReference type="ARBA" id="ARBA00022741"/>
    </source>
</evidence>
<dbReference type="InterPro" id="IPR027417">
    <property type="entry name" value="P-loop_NTPase"/>
</dbReference>
<dbReference type="InterPro" id="IPR011335">
    <property type="entry name" value="Restrct_endonuc-II-like"/>
</dbReference>
<evidence type="ECO:0000256" key="10">
    <source>
        <dbReference type="HAMAP-Rule" id="MF_01486"/>
    </source>
</evidence>
<gene>
    <name evidence="10 14" type="primary">recC</name>
    <name evidence="13" type="ORF">ABIC99_003111</name>
    <name evidence="14" type="ORF">EWH46_11990</name>
</gene>
<dbReference type="Proteomes" id="UP001549111">
    <property type="component" value="Unassembled WGS sequence"/>
</dbReference>
<dbReference type="GO" id="GO:0000724">
    <property type="term" value="P:double-strand break repair via homologous recombination"/>
    <property type="evidence" value="ECO:0007669"/>
    <property type="project" value="UniProtKB-UniRule"/>
</dbReference>
<dbReference type="EMBL" id="CP035708">
    <property type="protein sequence ID" value="QEN01432.1"/>
    <property type="molecule type" value="Genomic_DNA"/>
</dbReference>
<dbReference type="PANTHER" id="PTHR30591">
    <property type="entry name" value="RECBCD ENZYME SUBUNIT RECC"/>
    <property type="match status" value="1"/>
</dbReference>
<keyword evidence="4 10" id="KW-0378">Hydrolase</keyword>
<dbReference type="Gene3D" id="3.40.50.300">
    <property type="entry name" value="P-loop containing nucleotide triphosphate hydrolases"/>
    <property type="match status" value="1"/>
</dbReference>
<feature type="compositionally biased region" description="Low complexity" evidence="11">
    <location>
        <begin position="856"/>
        <end position="873"/>
    </location>
</feature>
<comment type="subunit">
    <text evidence="10">Heterotrimer of RecB, RecC and RecD. All subunits contribute to DNA-binding.</text>
</comment>
<dbReference type="InterPro" id="IPR013986">
    <property type="entry name" value="DExx_box_DNA_helicase_dom_sf"/>
</dbReference>
<evidence type="ECO:0000313" key="14">
    <source>
        <dbReference type="EMBL" id="QEN01432.1"/>
    </source>
</evidence>
<feature type="region of interest" description="Disordered" evidence="11">
    <location>
        <begin position="855"/>
        <end position="879"/>
    </location>
</feature>
<keyword evidence="9 10" id="KW-0234">DNA repair</keyword>
<dbReference type="KEGG" id="snn:EWH46_11990"/>
<dbReference type="Proteomes" id="UP000323522">
    <property type="component" value="Chromosome"/>
</dbReference>
<keyword evidence="5 10" id="KW-0347">Helicase</keyword>
<organism evidence="14 15">
    <name type="scientific">Sphaerotilus sulfidivorans</name>
    <dbReference type="NCBI Taxonomy" id="639200"/>
    <lineage>
        <taxon>Bacteria</taxon>
        <taxon>Pseudomonadati</taxon>
        <taxon>Pseudomonadota</taxon>
        <taxon>Betaproteobacteria</taxon>
        <taxon>Burkholderiales</taxon>
        <taxon>Sphaerotilaceae</taxon>
        <taxon>Sphaerotilus</taxon>
    </lineage>
</organism>
<dbReference type="GO" id="GO:0009338">
    <property type="term" value="C:exodeoxyribonuclease V complex"/>
    <property type="evidence" value="ECO:0007669"/>
    <property type="project" value="InterPro"/>
</dbReference>
<feature type="domain" description="RecC C-terminal" evidence="12">
    <location>
        <begin position="882"/>
        <end position="1139"/>
    </location>
</feature>
<dbReference type="GO" id="GO:0008854">
    <property type="term" value="F:exodeoxyribonuclease V activity"/>
    <property type="evidence" value="ECO:0007669"/>
    <property type="project" value="InterPro"/>
</dbReference>
<sequence length="1233" mass="136967">MSVHRHELTPGLLVLHGNRLELLQQAVFAWLDRQPLDPLEPDVLLVQSNGIAEWMKMSLARRSGVCAASRVELPARFLWRLYRAMLGRDGAPARSPFDKAPMTWRLMQALPGWVERPGFEPLRQFLEAGATRGDARDDPVRRLQLAERLADLYDQYQIYRADWLDDWGRGREVLRLGDGREMALPEAQRWQARLWHGLLALLDEGGRRAVRSDVHRRFVAAVEAGDAPRQPLPRRVVLFGHSHLPWQTLEALVALSQRAQVLLAVPNPCRFHWADILDGRELLRTLRRRQPLRGGLDLAEIPLDRMHAHAHPLLAAWGRQGRDFIRMLDRFDDAAAAQSRFQLPRIDLFDEDLDAADDPVRGVPLLVRVQRAIRDGLPLPEIVEREAAAPPLASDDRSIRFTIAHSAMREIEILHDRLLDLLAEPPTGPDGRPGAPLAPRDIVVMVPDIEPWAPLIHAVFGQHAPGDARRIPYEIADLKLRGRQPMLVALEWLLKVTRQRCTVGELRDLVDVPALAARFGLQDADRATAARWLEGAGVRWGLDAAQRDGLGLGACGEVNSGLFGLRRMLLGYAHGRLDEDMDDEGSPSPWLHIDPYDEVGGLDAGIAGSLAALIAALRRWWSEAATPATPPVWQQRAVRLLETFFEPVDETDRLLLSSLTEALGRWLDDCEGAGFAPPVPLEVLREGWLAGVDEPSLNSRFLGGGVVFCTLMPMRAIPFEIVCLLGMNDGDYPRRAPRSDFDLLALPGTQRPGDRARRDDDRMLMLEALLAARRGLSISWSGRSVRDNSEQPPSVLVAQLRDHLDAGWGAGLSKRLTTEHPLQPFSRRYFEIAETGRAGDGEAPGTWAREWRQAHADAQAGAALPGPATGAATAPPPARDDEPLTLARLERFLRNPVQHHFRERLDVEFPPLAVQAADDEPLALGALDETLLLRELLDQDRGRETGAPMTLAACRAELLRRTARLARRGELPLAGLGELWRLRFARQSAPVWREWQRARHRWSEPVRPLQLAVQHQDLRIDDWLDALRREPGAPAEAPPLWLAIEARRLCRPITSGPDKGALAPQADKLLRPWLRLLLAAACGHVVEGRLIGRDAVLRLQPPSAQAAREAVEALLSGWSRQREAPLPAALRTSLAWLKGLDEERADERARTAFEGGQGARALPGEGEEPALARVFPDWETLREAPDFEGWTLALYGPLHAWVRDGGVTVEPLGDAEAGDEDEGAGAAGAEDAP</sequence>
<dbReference type="Gene3D" id="1.10.10.160">
    <property type="match status" value="1"/>
</dbReference>
<keyword evidence="7 10" id="KW-0067">ATP-binding</keyword>
<accession>A0A5C1Q5T7</accession>
<dbReference type="EMBL" id="JBEPLS010000014">
    <property type="protein sequence ID" value="MET3605284.1"/>
    <property type="molecule type" value="Genomic_DNA"/>
</dbReference>
<dbReference type="HAMAP" id="MF_01486">
    <property type="entry name" value="RecC"/>
    <property type="match status" value="1"/>
</dbReference>
<proteinExistence type="inferred from homology"/>
<dbReference type="PIRSF" id="PIRSF000980">
    <property type="entry name" value="RecC"/>
    <property type="match status" value="1"/>
</dbReference>
<evidence type="ECO:0000256" key="8">
    <source>
        <dbReference type="ARBA" id="ARBA00023125"/>
    </source>
</evidence>
<dbReference type="PANTHER" id="PTHR30591:SF1">
    <property type="entry name" value="RECBCD ENZYME SUBUNIT RECC"/>
    <property type="match status" value="1"/>
</dbReference>
<evidence type="ECO:0000313" key="13">
    <source>
        <dbReference type="EMBL" id="MET3605284.1"/>
    </source>
</evidence>
<comment type="similarity">
    <text evidence="10">Belongs to the RecC family.</text>
</comment>
<keyword evidence="8 10" id="KW-0238">DNA-binding</keyword>
<evidence type="ECO:0000256" key="3">
    <source>
        <dbReference type="ARBA" id="ARBA00022763"/>
    </source>
</evidence>
<dbReference type="RefSeq" id="WP_149504118.1">
    <property type="nucleotide sequence ID" value="NZ_CP035708.1"/>
</dbReference>
<feature type="region of interest" description="Disordered" evidence="11">
    <location>
        <begin position="1211"/>
        <end position="1233"/>
    </location>
</feature>
<evidence type="ECO:0000256" key="6">
    <source>
        <dbReference type="ARBA" id="ARBA00022839"/>
    </source>
</evidence>